<dbReference type="InterPro" id="IPR012349">
    <property type="entry name" value="Split_barrel_FMN-bd"/>
</dbReference>
<proteinExistence type="inferred from homology"/>
<dbReference type="PANTHER" id="PTHR39428:SF1">
    <property type="entry name" value="F420H(2)-DEPENDENT QUINONE REDUCTASE RV1261C"/>
    <property type="match status" value="1"/>
</dbReference>
<dbReference type="SUPFAM" id="SSF50475">
    <property type="entry name" value="FMN-binding split barrel"/>
    <property type="match status" value="1"/>
</dbReference>
<sequence>MSDINQKVIADFRANNGTVTIEPFAGGPIVLLHHVGAKTGTARVTPLAYDEVDGQLFIIASKAGTPENPAWYHNLLANPETTIEFGPDTIAVTAEALTEGEERARLYKHIADKMPNFAEYQKKTDRLIPVVLLHRK</sequence>
<evidence type="ECO:0000313" key="3">
    <source>
        <dbReference type="EMBL" id="TDD59500.1"/>
    </source>
</evidence>
<dbReference type="InterPro" id="IPR004378">
    <property type="entry name" value="F420H2_quin_Rdtase"/>
</dbReference>
<dbReference type="GO" id="GO:0070967">
    <property type="term" value="F:coenzyme F420 binding"/>
    <property type="evidence" value="ECO:0007669"/>
    <property type="project" value="TreeGrafter"/>
</dbReference>
<protein>
    <submittedName>
        <fullName evidence="3">Nitroreductase family deazaflavin-dependent oxidoreductase</fullName>
    </submittedName>
</protein>
<dbReference type="AlphaFoldDB" id="A0A4R4ZMM9"/>
<dbReference type="OrthoDB" id="8225825at2"/>
<evidence type="ECO:0000256" key="1">
    <source>
        <dbReference type="ARBA" id="ARBA00008710"/>
    </source>
</evidence>
<evidence type="ECO:0000313" key="4">
    <source>
        <dbReference type="Proteomes" id="UP000295124"/>
    </source>
</evidence>
<comment type="catalytic activity">
    <reaction evidence="2">
        <text>oxidized coenzyme F420-(gamma-L-Glu)(n) + a quinol + H(+) = reduced coenzyme F420-(gamma-L-Glu)(n) + a quinone</text>
        <dbReference type="Rhea" id="RHEA:39663"/>
        <dbReference type="Rhea" id="RHEA-COMP:12939"/>
        <dbReference type="Rhea" id="RHEA-COMP:14378"/>
        <dbReference type="ChEBI" id="CHEBI:15378"/>
        <dbReference type="ChEBI" id="CHEBI:24646"/>
        <dbReference type="ChEBI" id="CHEBI:132124"/>
        <dbReference type="ChEBI" id="CHEBI:133980"/>
        <dbReference type="ChEBI" id="CHEBI:139511"/>
    </reaction>
</comment>
<comment type="similarity">
    <text evidence="1">Belongs to the F420H(2)-dependent quinone reductase family.</text>
</comment>
<dbReference type="PANTHER" id="PTHR39428">
    <property type="entry name" value="F420H(2)-DEPENDENT QUINONE REDUCTASE RV1261C"/>
    <property type="match status" value="1"/>
</dbReference>
<dbReference type="GO" id="GO:0016491">
    <property type="term" value="F:oxidoreductase activity"/>
    <property type="evidence" value="ECO:0007669"/>
    <property type="project" value="InterPro"/>
</dbReference>
<dbReference type="Gene3D" id="2.30.110.10">
    <property type="entry name" value="Electron Transport, Fmn-binding Protein, Chain A"/>
    <property type="match status" value="1"/>
</dbReference>
<dbReference type="Proteomes" id="UP000295124">
    <property type="component" value="Unassembled WGS sequence"/>
</dbReference>
<gene>
    <name evidence="3" type="ORF">E1263_14855</name>
</gene>
<evidence type="ECO:0000256" key="2">
    <source>
        <dbReference type="ARBA" id="ARBA00049106"/>
    </source>
</evidence>
<accession>A0A4R4ZMM9</accession>
<keyword evidence="4" id="KW-1185">Reference proteome</keyword>
<dbReference type="Pfam" id="PF04075">
    <property type="entry name" value="F420H2_quin_red"/>
    <property type="match status" value="1"/>
</dbReference>
<name>A0A4R4ZMM9_9ACTN</name>
<organism evidence="3 4">
    <name type="scientific">Kribbella antibiotica</name>
    <dbReference type="NCBI Taxonomy" id="190195"/>
    <lineage>
        <taxon>Bacteria</taxon>
        <taxon>Bacillati</taxon>
        <taxon>Actinomycetota</taxon>
        <taxon>Actinomycetes</taxon>
        <taxon>Propionibacteriales</taxon>
        <taxon>Kribbellaceae</taxon>
        <taxon>Kribbella</taxon>
    </lineage>
</organism>
<dbReference type="EMBL" id="SMKX01000035">
    <property type="protein sequence ID" value="TDD59500.1"/>
    <property type="molecule type" value="Genomic_DNA"/>
</dbReference>
<comment type="caution">
    <text evidence="3">The sequence shown here is derived from an EMBL/GenBank/DDBJ whole genome shotgun (WGS) entry which is preliminary data.</text>
</comment>
<reference evidence="3 4" key="1">
    <citation type="submission" date="2019-03" db="EMBL/GenBank/DDBJ databases">
        <title>Draft genome sequences of novel Actinobacteria.</title>
        <authorList>
            <person name="Sahin N."/>
            <person name="Ay H."/>
            <person name="Saygin H."/>
        </authorList>
    </citation>
    <scope>NUCLEOTIDE SEQUENCE [LARGE SCALE GENOMIC DNA]</scope>
    <source>
        <strain evidence="3 4">JCM 13523</strain>
    </source>
</reference>
<dbReference type="GO" id="GO:0005886">
    <property type="term" value="C:plasma membrane"/>
    <property type="evidence" value="ECO:0007669"/>
    <property type="project" value="TreeGrafter"/>
</dbReference>
<dbReference type="NCBIfam" id="TIGR00026">
    <property type="entry name" value="hi_GC_TIGR00026"/>
    <property type="match status" value="1"/>
</dbReference>